<protein>
    <submittedName>
        <fullName evidence="2">DNA-binding transcriptional regulator, PadR family</fullName>
    </submittedName>
</protein>
<dbReference type="RefSeq" id="WP_083430157.1">
    <property type="nucleotide sequence ID" value="NZ_FPBV01000003.1"/>
</dbReference>
<dbReference type="PANTHER" id="PTHR33169:SF14">
    <property type="entry name" value="TRANSCRIPTIONAL REGULATOR RV3488"/>
    <property type="match status" value="1"/>
</dbReference>
<dbReference type="OrthoDB" id="9808017at2"/>
<dbReference type="eggNOG" id="COG1695">
    <property type="taxonomic scope" value="Bacteria"/>
</dbReference>
<accession>A0A1I7GU83</accession>
<dbReference type="SUPFAM" id="SSF46785">
    <property type="entry name" value="Winged helix' DNA-binding domain"/>
    <property type="match status" value="1"/>
</dbReference>
<keyword evidence="3" id="KW-1185">Reference proteome</keyword>
<sequence>MNEMMKGYIDAILLSVIAERESYGYEIARVVDERTGGALRLKEGTLYPALRRLEASGWLESGWGREGDGPRRRYYRITPRGRAALARMRERWRENTRVIGRFLGEVQGG</sequence>
<organism evidence="2 3">
    <name type="scientific">Alicyclobacillus macrosporangiidus</name>
    <dbReference type="NCBI Taxonomy" id="392015"/>
    <lineage>
        <taxon>Bacteria</taxon>
        <taxon>Bacillati</taxon>
        <taxon>Bacillota</taxon>
        <taxon>Bacilli</taxon>
        <taxon>Bacillales</taxon>
        <taxon>Alicyclobacillaceae</taxon>
        <taxon>Alicyclobacillus</taxon>
    </lineage>
</organism>
<dbReference type="GO" id="GO:0003677">
    <property type="term" value="F:DNA binding"/>
    <property type="evidence" value="ECO:0007669"/>
    <property type="project" value="UniProtKB-KW"/>
</dbReference>
<keyword evidence="2" id="KW-0238">DNA-binding</keyword>
<dbReference type="InterPro" id="IPR005149">
    <property type="entry name" value="Tscrpt_reg_PadR_N"/>
</dbReference>
<dbReference type="STRING" id="392015.SAMN05421543_10367"/>
<name>A0A1I7GU83_9BACL</name>
<gene>
    <name evidence="2" type="ORF">SAMN05421543_10367</name>
</gene>
<feature type="domain" description="Transcription regulator PadR N-terminal" evidence="1">
    <location>
        <begin position="13"/>
        <end position="86"/>
    </location>
</feature>
<evidence type="ECO:0000313" key="2">
    <source>
        <dbReference type="EMBL" id="SFU51969.1"/>
    </source>
</evidence>
<dbReference type="Proteomes" id="UP000183508">
    <property type="component" value="Unassembled WGS sequence"/>
</dbReference>
<evidence type="ECO:0000313" key="3">
    <source>
        <dbReference type="Proteomes" id="UP000183508"/>
    </source>
</evidence>
<evidence type="ECO:0000259" key="1">
    <source>
        <dbReference type="Pfam" id="PF03551"/>
    </source>
</evidence>
<dbReference type="InterPro" id="IPR036390">
    <property type="entry name" value="WH_DNA-bd_sf"/>
</dbReference>
<reference evidence="3" key="1">
    <citation type="submission" date="2016-10" db="EMBL/GenBank/DDBJ databases">
        <authorList>
            <person name="Varghese N."/>
        </authorList>
    </citation>
    <scope>NUCLEOTIDE SEQUENCE [LARGE SCALE GENOMIC DNA]</scope>
    <source>
        <strain evidence="3">DSM 17980</strain>
    </source>
</reference>
<dbReference type="Pfam" id="PF03551">
    <property type="entry name" value="PadR"/>
    <property type="match status" value="1"/>
</dbReference>
<dbReference type="InterPro" id="IPR052509">
    <property type="entry name" value="Metal_resp_DNA-bind_regulator"/>
</dbReference>
<dbReference type="AlphaFoldDB" id="A0A1I7GU83"/>
<proteinExistence type="predicted"/>
<dbReference type="EMBL" id="FPBV01000003">
    <property type="protein sequence ID" value="SFU51969.1"/>
    <property type="molecule type" value="Genomic_DNA"/>
</dbReference>
<dbReference type="PANTHER" id="PTHR33169">
    <property type="entry name" value="PADR-FAMILY TRANSCRIPTIONAL REGULATOR"/>
    <property type="match status" value="1"/>
</dbReference>
<dbReference type="Gene3D" id="1.10.10.10">
    <property type="entry name" value="Winged helix-like DNA-binding domain superfamily/Winged helix DNA-binding domain"/>
    <property type="match status" value="1"/>
</dbReference>
<dbReference type="InterPro" id="IPR036388">
    <property type="entry name" value="WH-like_DNA-bd_sf"/>
</dbReference>